<dbReference type="Proteomes" id="UP000299102">
    <property type="component" value="Unassembled WGS sequence"/>
</dbReference>
<dbReference type="EMBL" id="BGZK01000817">
    <property type="protein sequence ID" value="GBP61565.1"/>
    <property type="molecule type" value="Genomic_DNA"/>
</dbReference>
<accession>A0A4C1XH74</accession>
<sequence length="106" mass="11694">MLPLVATQLEASGAFPDRVACFRRAEYRRSRPATRFCSADADNVGRPSLRLHLASIRSSLLSFRSVAHSLVTPSVPGARVAAASVYRAYGLWRLLRSRHLSLAWGL</sequence>
<organism evidence="1 2">
    <name type="scientific">Eumeta variegata</name>
    <name type="common">Bagworm moth</name>
    <name type="synonym">Eumeta japonica</name>
    <dbReference type="NCBI Taxonomy" id="151549"/>
    <lineage>
        <taxon>Eukaryota</taxon>
        <taxon>Metazoa</taxon>
        <taxon>Ecdysozoa</taxon>
        <taxon>Arthropoda</taxon>
        <taxon>Hexapoda</taxon>
        <taxon>Insecta</taxon>
        <taxon>Pterygota</taxon>
        <taxon>Neoptera</taxon>
        <taxon>Endopterygota</taxon>
        <taxon>Lepidoptera</taxon>
        <taxon>Glossata</taxon>
        <taxon>Ditrysia</taxon>
        <taxon>Tineoidea</taxon>
        <taxon>Psychidae</taxon>
        <taxon>Oiketicinae</taxon>
        <taxon>Eumeta</taxon>
    </lineage>
</organism>
<keyword evidence="2" id="KW-1185">Reference proteome</keyword>
<reference evidence="1 2" key="1">
    <citation type="journal article" date="2019" name="Commun. Biol.">
        <title>The bagworm genome reveals a unique fibroin gene that provides high tensile strength.</title>
        <authorList>
            <person name="Kono N."/>
            <person name="Nakamura H."/>
            <person name="Ohtoshi R."/>
            <person name="Tomita M."/>
            <person name="Numata K."/>
            <person name="Arakawa K."/>
        </authorList>
    </citation>
    <scope>NUCLEOTIDE SEQUENCE [LARGE SCALE GENOMIC DNA]</scope>
</reference>
<protein>
    <submittedName>
        <fullName evidence="1">Uncharacterized protein</fullName>
    </submittedName>
</protein>
<evidence type="ECO:0000313" key="2">
    <source>
        <dbReference type="Proteomes" id="UP000299102"/>
    </source>
</evidence>
<gene>
    <name evidence="1" type="ORF">EVAR_46426_1</name>
</gene>
<dbReference type="AlphaFoldDB" id="A0A4C1XH74"/>
<proteinExistence type="predicted"/>
<name>A0A4C1XH74_EUMVA</name>
<comment type="caution">
    <text evidence="1">The sequence shown here is derived from an EMBL/GenBank/DDBJ whole genome shotgun (WGS) entry which is preliminary data.</text>
</comment>
<evidence type="ECO:0000313" key="1">
    <source>
        <dbReference type="EMBL" id="GBP61565.1"/>
    </source>
</evidence>